<dbReference type="PANTHER" id="PTHR13887">
    <property type="entry name" value="GLUTATHIONE S-TRANSFERASE KAPPA"/>
    <property type="match status" value="1"/>
</dbReference>
<dbReference type="CDD" id="cd03023">
    <property type="entry name" value="DsbA_Com1_like"/>
    <property type="match status" value="1"/>
</dbReference>
<comment type="caution">
    <text evidence="7">The sequence shown here is derived from an EMBL/GenBank/DDBJ whole genome shotgun (WGS) entry which is preliminary data.</text>
</comment>
<dbReference type="EMBL" id="PDEM01000031">
    <property type="protein sequence ID" value="PHZ83777.1"/>
    <property type="molecule type" value="Genomic_DNA"/>
</dbReference>
<dbReference type="InterPro" id="IPR041205">
    <property type="entry name" value="ScsC_N"/>
</dbReference>
<sequence>MPNLIKKISAGFIGFSLMTSAAFAEEPEPSLSPQQKAEINKMIRDYILQHPEILPEAIQILQSRTKRAMLESNYTRLYEDGFSYVGGNPKGDVAIIEFFDYNCGYCKKSLKTVERLKRMDGNLKVIYKELPILSETSYTAAKAAMASMMQGKYEPFHQALMRNSGTLTEERIFQIATQVGLDEQQLAKDMTNPVLERNISINHSIAEALQITGTPGFVIGETIVPGALPYEELVKAVERTRSLQEQRRAAQAD</sequence>
<keyword evidence="4" id="KW-0676">Redox-active center</keyword>
<evidence type="ECO:0000313" key="8">
    <source>
        <dbReference type="Proteomes" id="UP000229730"/>
    </source>
</evidence>
<evidence type="ECO:0000259" key="6">
    <source>
        <dbReference type="PROSITE" id="PS51352"/>
    </source>
</evidence>
<keyword evidence="3" id="KW-1015">Disulfide bond</keyword>
<evidence type="ECO:0000313" key="7">
    <source>
        <dbReference type="EMBL" id="PHZ83777.1"/>
    </source>
</evidence>
<dbReference type="Pfam" id="PF18312">
    <property type="entry name" value="ScsC_N"/>
    <property type="match status" value="1"/>
</dbReference>
<dbReference type="AlphaFoldDB" id="A0A2G4YNA2"/>
<evidence type="ECO:0000256" key="4">
    <source>
        <dbReference type="ARBA" id="ARBA00023284"/>
    </source>
</evidence>
<dbReference type="OrthoDB" id="9780147at2"/>
<protein>
    <recommendedName>
        <fullName evidence="6">Thioredoxin domain-containing protein</fullName>
    </recommendedName>
</protein>
<feature type="signal peptide" evidence="5">
    <location>
        <begin position="1"/>
        <end position="24"/>
    </location>
</feature>
<evidence type="ECO:0000256" key="1">
    <source>
        <dbReference type="ARBA" id="ARBA00022729"/>
    </source>
</evidence>
<organism evidence="7 8">
    <name type="scientific">Paremcibacter congregatus</name>
    <dbReference type="NCBI Taxonomy" id="2043170"/>
    <lineage>
        <taxon>Bacteria</taxon>
        <taxon>Pseudomonadati</taxon>
        <taxon>Pseudomonadota</taxon>
        <taxon>Alphaproteobacteria</taxon>
        <taxon>Emcibacterales</taxon>
        <taxon>Emcibacteraceae</taxon>
        <taxon>Paremcibacter</taxon>
    </lineage>
</organism>
<dbReference type="GO" id="GO:0015036">
    <property type="term" value="F:disulfide oxidoreductase activity"/>
    <property type="evidence" value="ECO:0007669"/>
    <property type="project" value="UniProtKB-ARBA"/>
</dbReference>
<dbReference type="SUPFAM" id="SSF52833">
    <property type="entry name" value="Thioredoxin-like"/>
    <property type="match status" value="1"/>
</dbReference>
<keyword evidence="8" id="KW-1185">Reference proteome</keyword>
<evidence type="ECO:0000256" key="3">
    <source>
        <dbReference type="ARBA" id="ARBA00023157"/>
    </source>
</evidence>
<proteinExistence type="predicted"/>
<dbReference type="Gene3D" id="3.40.30.10">
    <property type="entry name" value="Glutaredoxin"/>
    <property type="match status" value="1"/>
</dbReference>
<dbReference type="InParanoid" id="A0A2G4YNA2"/>
<dbReference type="Proteomes" id="UP000229730">
    <property type="component" value="Unassembled WGS sequence"/>
</dbReference>
<feature type="chain" id="PRO_5013888828" description="Thioredoxin domain-containing protein" evidence="5">
    <location>
        <begin position="25"/>
        <end position="253"/>
    </location>
</feature>
<dbReference type="PROSITE" id="PS00194">
    <property type="entry name" value="THIOREDOXIN_1"/>
    <property type="match status" value="1"/>
</dbReference>
<evidence type="ECO:0000256" key="5">
    <source>
        <dbReference type="SAM" id="SignalP"/>
    </source>
</evidence>
<dbReference type="InterPro" id="IPR001853">
    <property type="entry name" value="DSBA-like_thioredoxin_dom"/>
</dbReference>
<keyword evidence="2" id="KW-0560">Oxidoreductase</keyword>
<gene>
    <name evidence="7" type="ORF">CRD36_15555</name>
</gene>
<dbReference type="InterPro" id="IPR017937">
    <property type="entry name" value="Thioredoxin_CS"/>
</dbReference>
<dbReference type="InterPro" id="IPR036249">
    <property type="entry name" value="Thioredoxin-like_sf"/>
</dbReference>
<feature type="domain" description="Thioredoxin" evidence="6">
    <location>
        <begin position="20"/>
        <end position="242"/>
    </location>
</feature>
<keyword evidence="1 5" id="KW-0732">Signal</keyword>
<dbReference type="InterPro" id="IPR013766">
    <property type="entry name" value="Thioredoxin_domain"/>
</dbReference>
<dbReference type="Pfam" id="PF01323">
    <property type="entry name" value="DSBA"/>
    <property type="match status" value="1"/>
</dbReference>
<name>A0A2G4YNA2_9PROT</name>
<accession>A0A2G4YNA2</accession>
<dbReference type="PROSITE" id="PS51352">
    <property type="entry name" value="THIOREDOXIN_2"/>
    <property type="match status" value="1"/>
</dbReference>
<evidence type="ECO:0000256" key="2">
    <source>
        <dbReference type="ARBA" id="ARBA00023002"/>
    </source>
</evidence>
<dbReference type="PANTHER" id="PTHR13887:SF14">
    <property type="entry name" value="DISULFIDE BOND FORMATION PROTEIN D"/>
    <property type="match status" value="1"/>
</dbReference>
<reference evidence="7 8" key="1">
    <citation type="submission" date="2017-10" db="EMBL/GenBank/DDBJ databases">
        <title>Frigbacter circumglobatus gen. nov. sp. nov., isolated from sediment cultured in situ.</title>
        <authorList>
            <person name="Zhao Z."/>
        </authorList>
    </citation>
    <scope>NUCLEOTIDE SEQUENCE [LARGE SCALE GENOMIC DNA]</scope>
    <source>
        <strain evidence="7 8">ZYL</strain>
    </source>
</reference>